<organism evidence="3 4">
    <name type="scientific">Corynebacterium aquatimens</name>
    <dbReference type="NCBI Taxonomy" id="1190508"/>
    <lineage>
        <taxon>Bacteria</taxon>
        <taxon>Bacillati</taxon>
        <taxon>Actinomycetota</taxon>
        <taxon>Actinomycetes</taxon>
        <taxon>Mycobacteriales</taxon>
        <taxon>Corynebacteriaceae</taxon>
        <taxon>Corynebacterium</taxon>
    </lineage>
</organism>
<dbReference type="Gene3D" id="2.30.30.90">
    <property type="match status" value="1"/>
</dbReference>
<evidence type="ECO:0000313" key="3">
    <source>
        <dbReference type="EMBL" id="MBG6122423.1"/>
    </source>
</evidence>
<dbReference type="SUPFAM" id="SSF50037">
    <property type="entry name" value="C-terminal domain of transcriptional repressors"/>
    <property type="match status" value="1"/>
</dbReference>
<gene>
    <name evidence="3" type="ORF">IW254_001392</name>
</gene>
<dbReference type="InterPro" id="IPR008988">
    <property type="entry name" value="Transcriptional_repressor_C"/>
</dbReference>
<evidence type="ECO:0000259" key="2">
    <source>
        <dbReference type="Pfam" id="PF04023"/>
    </source>
</evidence>
<dbReference type="Proteomes" id="UP000658613">
    <property type="component" value="Unassembled WGS sequence"/>
</dbReference>
<keyword evidence="1" id="KW-0408">Iron</keyword>
<evidence type="ECO:0000256" key="1">
    <source>
        <dbReference type="ARBA" id="ARBA00023004"/>
    </source>
</evidence>
<dbReference type="Pfam" id="PF04023">
    <property type="entry name" value="FeoA"/>
    <property type="match status" value="1"/>
</dbReference>
<dbReference type="EMBL" id="JADOUE010000001">
    <property type="protein sequence ID" value="MBG6122423.1"/>
    <property type="molecule type" value="Genomic_DNA"/>
</dbReference>
<dbReference type="InterPro" id="IPR038157">
    <property type="entry name" value="FeoA_core_dom"/>
</dbReference>
<comment type="caution">
    <text evidence="3">The sequence shown here is derived from an EMBL/GenBank/DDBJ whole genome shotgun (WGS) entry which is preliminary data.</text>
</comment>
<dbReference type="InterPro" id="IPR007167">
    <property type="entry name" value="Fe-transptr_FeoA-like"/>
</dbReference>
<keyword evidence="4" id="KW-1185">Reference proteome</keyword>
<proteinExistence type="predicted"/>
<protein>
    <submittedName>
        <fullName evidence="3">Fe2+ transport system protein FeoA</fullName>
    </submittedName>
</protein>
<accession>A0A931E1B2</accession>
<sequence>MSANTLYDVPVGEHATVAGTMVDAALDRRLRELGLRVGADVAVMQKTSMAGWAATTERARRGLSHWC</sequence>
<evidence type="ECO:0000313" key="4">
    <source>
        <dbReference type="Proteomes" id="UP000658613"/>
    </source>
</evidence>
<dbReference type="RefSeq" id="WP_196824820.1">
    <property type="nucleotide sequence ID" value="NZ_CP046980.1"/>
</dbReference>
<name>A0A931E1B2_9CORY</name>
<dbReference type="GO" id="GO:0046914">
    <property type="term" value="F:transition metal ion binding"/>
    <property type="evidence" value="ECO:0007669"/>
    <property type="project" value="InterPro"/>
</dbReference>
<dbReference type="AlphaFoldDB" id="A0A931E1B2"/>
<feature type="domain" description="Ferrous iron transporter FeoA-like" evidence="2">
    <location>
        <begin position="5"/>
        <end position="51"/>
    </location>
</feature>
<reference evidence="3" key="1">
    <citation type="submission" date="2020-11" db="EMBL/GenBank/DDBJ databases">
        <title>Sequencing the genomes of 1000 actinobacteria strains.</title>
        <authorList>
            <person name="Klenk H.-P."/>
        </authorList>
    </citation>
    <scope>NUCLEOTIDE SEQUENCE</scope>
    <source>
        <strain evidence="3">DSM 45632</strain>
    </source>
</reference>